<dbReference type="AlphaFoldDB" id="A0AAJ2NSR1"/>
<evidence type="ECO:0000313" key="2">
    <source>
        <dbReference type="Proteomes" id="UP001285636"/>
    </source>
</evidence>
<gene>
    <name evidence="1" type="ORF">RYX45_21590</name>
</gene>
<protein>
    <recommendedName>
        <fullName evidence="3">Sulfatase</fullName>
    </recommendedName>
</protein>
<dbReference type="RefSeq" id="WP_323467924.1">
    <property type="nucleotide sequence ID" value="NZ_JAWJAY010000439.1"/>
</dbReference>
<feature type="non-terminal residue" evidence="1">
    <location>
        <position position="1"/>
    </location>
</feature>
<dbReference type="Proteomes" id="UP001285636">
    <property type="component" value="Unassembled WGS sequence"/>
</dbReference>
<sequence>FTGNYIAHKNKKFVQSLPYSEQAKAYMATQVELDRALHYLLTQLEEAGIADKTLIAISPDHYPYGLDLKTIDELAGHSVEKNFELYKSTFILYT</sequence>
<comment type="caution">
    <text evidence="1">The sequence shown here is derived from an EMBL/GenBank/DDBJ whole genome shotgun (WGS) entry which is preliminary data.</text>
</comment>
<evidence type="ECO:0008006" key="3">
    <source>
        <dbReference type="Google" id="ProtNLM"/>
    </source>
</evidence>
<evidence type="ECO:0000313" key="1">
    <source>
        <dbReference type="EMBL" id="MDV2887763.1"/>
    </source>
</evidence>
<name>A0AAJ2NSR1_ALKPS</name>
<proteinExistence type="predicted"/>
<dbReference type="InterPro" id="IPR017850">
    <property type="entry name" value="Alkaline_phosphatase_core_sf"/>
</dbReference>
<reference evidence="1" key="1">
    <citation type="submission" date="2023-10" db="EMBL/GenBank/DDBJ databases">
        <title>Screening of Alkalihalophilus pseudofirmusBZ-TG-HK211 and Its Alleviation of Salt Stress on Rapeseed Growth.</title>
        <authorList>
            <person name="Zhao B."/>
            <person name="Guo T."/>
        </authorList>
    </citation>
    <scope>NUCLEOTIDE SEQUENCE</scope>
    <source>
        <strain evidence="1">BZ-TG-HK211</strain>
    </source>
</reference>
<feature type="non-terminal residue" evidence="1">
    <location>
        <position position="94"/>
    </location>
</feature>
<dbReference type="SUPFAM" id="SSF53649">
    <property type="entry name" value="Alkaline phosphatase-like"/>
    <property type="match status" value="1"/>
</dbReference>
<dbReference type="EMBL" id="JAWJAY010000439">
    <property type="protein sequence ID" value="MDV2887763.1"/>
    <property type="molecule type" value="Genomic_DNA"/>
</dbReference>
<dbReference type="Gene3D" id="3.40.720.10">
    <property type="entry name" value="Alkaline Phosphatase, subunit A"/>
    <property type="match status" value="1"/>
</dbReference>
<organism evidence="1 2">
    <name type="scientific">Alkalihalophilus pseudofirmus</name>
    <name type="common">Bacillus pseudofirmus</name>
    <dbReference type="NCBI Taxonomy" id="79885"/>
    <lineage>
        <taxon>Bacteria</taxon>
        <taxon>Bacillati</taxon>
        <taxon>Bacillota</taxon>
        <taxon>Bacilli</taxon>
        <taxon>Bacillales</taxon>
        <taxon>Bacillaceae</taxon>
        <taxon>Alkalihalophilus</taxon>
    </lineage>
</organism>
<accession>A0AAJ2NSR1</accession>